<feature type="transmembrane region" description="Helical" evidence="8">
    <location>
        <begin position="114"/>
        <end position="135"/>
    </location>
</feature>
<feature type="transmembrane region" description="Helical" evidence="8">
    <location>
        <begin position="142"/>
        <end position="168"/>
    </location>
</feature>
<dbReference type="GO" id="GO:0070765">
    <property type="term" value="C:gamma-secretase complex"/>
    <property type="evidence" value="ECO:0007669"/>
    <property type="project" value="TreeGrafter"/>
</dbReference>
<dbReference type="Gene3D" id="1.10.472.100">
    <property type="entry name" value="Presenilin"/>
    <property type="match status" value="1"/>
</dbReference>
<evidence type="ECO:0000256" key="2">
    <source>
        <dbReference type="ARBA" id="ARBA00022692"/>
    </source>
</evidence>
<dbReference type="PANTHER" id="PTHR10202:SF13">
    <property type="entry name" value="PRESENILIN HOMOLOG"/>
    <property type="match status" value="1"/>
</dbReference>
<proteinExistence type="inferred from homology"/>
<comment type="domain">
    <text evidence="8">The PAL motif is required for normal active site conformation.</text>
</comment>
<feature type="transmembrane region" description="Helical" evidence="8">
    <location>
        <begin position="174"/>
        <end position="195"/>
    </location>
</feature>
<feature type="transmembrane region" description="Helical" evidence="8">
    <location>
        <begin position="204"/>
        <end position="221"/>
    </location>
</feature>
<comment type="subunit">
    <text evidence="8">Homodimer.</text>
</comment>
<dbReference type="AlphaFoldDB" id="A0A9Q0M351"/>
<dbReference type="EMBL" id="JAPWDV010000003">
    <property type="protein sequence ID" value="KAJ6218047.1"/>
    <property type="molecule type" value="Genomic_DNA"/>
</dbReference>
<evidence type="ECO:0000256" key="3">
    <source>
        <dbReference type="ARBA" id="ARBA00022824"/>
    </source>
</evidence>
<feature type="transmembrane region" description="Helical" evidence="8">
    <location>
        <begin position="227"/>
        <end position="252"/>
    </location>
</feature>
<comment type="subcellular location">
    <subcellularLocation>
        <location evidence="8">Endoplasmic reticulum membrane</location>
        <topology evidence="8">Multi-pass membrane protein</topology>
    </subcellularLocation>
    <subcellularLocation>
        <location evidence="8">Golgi apparatus membrane</location>
        <topology evidence="8">Multi-pass membrane protein</topology>
    </subcellularLocation>
</comment>
<dbReference type="GO" id="GO:0016485">
    <property type="term" value="P:protein processing"/>
    <property type="evidence" value="ECO:0007669"/>
    <property type="project" value="InterPro"/>
</dbReference>
<dbReference type="Proteomes" id="UP001142055">
    <property type="component" value="Chromosome 3"/>
</dbReference>
<dbReference type="InterPro" id="IPR006639">
    <property type="entry name" value="Preselin/SPP"/>
</dbReference>
<dbReference type="GO" id="GO:0007219">
    <property type="term" value="P:Notch signaling pathway"/>
    <property type="evidence" value="ECO:0007669"/>
    <property type="project" value="UniProtKB-KW"/>
</dbReference>
<name>A0A9Q0M351_BLOTA</name>
<keyword evidence="5 8" id="KW-1133">Transmembrane helix</keyword>
<protein>
    <recommendedName>
        <fullName evidence="8">Presenilin</fullName>
        <ecNumber evidence="8">3.4.23.-</ecNumber>
    </recommendedName>
</protein>
<keyword evidence="4 8" id="KW-0914">Notch signaling pathway</keyword>
<keyword evidence="7 8" id="KW-0472">Membrane</keyword>
<dbReference type="EC" id="3.4.23.-" evidence="8"/>
<keyword evidence="8" id="KW-0378">Hydrolase</keyword>
<keyword evidence="3 8" id="KW-0256">Endoplasmic reticulum</keyword>
<evidence type="ECO:0000256" key="7">
    <source>
        <dbReference type="ARBA" id="ARBA00023136"/>
    </source>
</evidence>
<accession>A0A9Q0M351</accession>
<dbReference type="GO" id="GO:0042500">
    <property type="term" value="F:aspartic endopeptidase activity, intramembrane cleaving"/>
    <property type="evidence" value="ECO:0007669"/>
    <property type="project" value="InterPro"/>
</dbReference>
<dbReference type="GO" id="GO:0005789">
    <property type="term" value="C:endoplasmic reticulum membrane"/>
    <property type="evidence" value="ECO:0007669"/>
    <property type="project" value="UniProtKB-SubCell"/>
</dbReference>
<dbReference type="InterPro" id="IPR001108">
    <property type="entry name" value="Peptidase_A22A"/>
</dbReference>
<keyword evidence="8" id="KW-0645">Protease</keyword>
<dbReference type="PRINTS" id="PR01072">
    <property type="entry name" value="PRESENILIN"/>
</dbReference>
<organism evidence="9 10">
    <name type="scientific">Blomia tropicalis</name>
    <name type="common">Mite</name>
    <dbReference type="NCBI Taxonomy" id="40697"/>
    <lineage>
        <taxon>Eukaryota</taxon>
        <taxon>Metazoa</taxon>
        <taxon>Ecdysozoa</taxon>
        <taxon>Arthropoda</taxon>
        <taxon>Chelicerata</taxon>
        <taxon>Arachnida</taxon>
        <taxon>Acari</taxon>
        <taxon>Acariformes</taxon>
        <taxon>Sarcoptiformes</taxon>
        <taxon>Astigmata</taxon>
        <taxon>Glycyphagoidea</taxon>
        <taxon>Echimyopodidae</taxon>
        <taxon>Blomia</taxon>
    </lineage>
</organism>
<feature type="transmembrane region" description="Helical" evidence="8">
    <location>
        <begin position="52"/>
        <end position="73"/>
    </location>
</feature>
<comment type="similarity">
    <text evidence="1 8">Belongs to the peptidase A22A family.</text>
</comment>
<feature type="transmembrane region" description="Helical" evidence="8">
    <location>
        <begin position="339"/>
        <end position="363"/>
    </location>
</feature>
<dbReference type="GO" id="GO:0000139">
    <property type="term" value="C:Golgi membrane"/>
    <property type="evidence" value="ECO:0007669"/>
    <property type="project" value="UniProtKB-SubCell"/>
</dbReference>
<evidence type="ECO:0000256" key="6">
    <source>
        <dbReference type="ARBA" id="ARBA00023034"/>
    </source>
</evidence>
<keyword evidence="2 8" id="KW-0812">Transmembrane</keyword>
<gene>
    <name evidence="9" type="ORF">RDWZM_009204</name>
</gene>
<reference evidence="9" key="1">
    <citation type="submission" date="2022-12" db="EMBL/GenBank/DDBJ databases">
        <title>Genome assemblies of Blomia tropicalis.</title>
        <authorList>
            <person name="Cui Y."/>
        </authorList>
    </citation>
    <scope>NUCLEOTIDE SEQUENCE</scope>
    <source>
        <tissue evidence="9">Adult mites</tissue>
    </source>
</reference>
<dbReference type="Pfam" id="PF01080">
    <property type="entry name" value="Presenilin"/>
    <property type="match status" value="2"/>
</dbReference>
<evidence type="ECO:0000256" key="8">
    <source>
        <dbReference type="RuleBase" id="RU361148"/>
    </source>
</evidence>
<evidence type="ECO:0000256" key="1">
    <source>
        <dbReference type="ARBA" id="ARBA00008604"/>
    </source>
</evidence>
<evidence type="ECO:0000256" key="5">
    <source>
        <dbReference type="ARBA" id="ARBA00022989"/>
    </source>
</evidence>
<keyword evidence="10" id="KW-1185">Reference proteome</keyword>
<evidence type="ECO:0000256" key="4">
    <source>
        <dbReference type="ARBA" id="ARBA00022976"/>
    </source>
</evidence>
<sequence length="402" mass="45270">MNDLDNSSKSSNNDDLENASFQINDKSLEPLVENVETPIQPRSESWASIGKPVLLVMTPILLTLILMLSLVTITCHGRHDECYNGGMSFAMPKHSMMEVPGQPFWTKVRNASKLATMVIVIIAFATFVVATVFYFGLMWFIICYVFVSISMGFFFFICIFMRSFLIYFDIPFDWITAGFIAWNFTGCGLVIFFIIDSPKLIKGIYLIFLSANLSTHILTLLPPFTTWFLLIGLVIWDLFAVLAPCGPLRWIVEIIRTAEKDVTNKKKKIKLPDVMIYSTMTYFTMSDKNSDNYTPDESLAPSNAKRNVKIADLRPQLGLGDFIFYSLLVGKTATMTSSIVTLLFVAISILIGLISTLLLLIAYRRALPALPISLTISLIVLFVAYNCTEPMLNYLNVNMIFV</sequence>
<feature type="transmembrane region" description="Helical" evidence="8">
    <location>
        <begin position="369"/>
        <end position="387"/>
    </location>
</feature>
<evidence type="ECO:0000313" key="9">
    <source>
        <dbReference type="EMBL" id="KAJ6218047.1"/>
    </source>
</evidence>
<dbReference type="GO" id="GO:0006509">
    <property type="term" value="P:membrane protein ectodomain proteolysis"/>
    <property type="evidence" value="ECO:0007669"/>
    <property type="project" value="TreeGrafter"/>
</dbReference>
<evidence type="ECO:0000313" key="10">
    <source>
        <dbReference type="Proteomes" id="UP001142055"/>
    </source>
</evidence>
<dbReference type="OMA" id="ALCMIFV"/>
<dbReference type="SMART" id="SM00730">
    <property type="entry name" value="PSN"/>
    <property type="match status" value="1"/>
</dbReference>
<comment type="caution">
    <text evidence="9">The sequence shown here is derived from an EMBL/GenBank/DDBJ whole genome shotgun (WGS) entry which is preliminary data.</text>
</comment>
<dbReference type="PANTHER" id="PTHR10202">
    <property type="entry name" value="PRESENILIN"/>
    <property type="match status" value="1"/>
</dbReference>
<comment type="function">
    <text evidence="8">Probable subunit of the gamma-secretase complex, an endoprotease complex that catalyzes the intramembrane cleavage of integral membrane proteins such as Notch receptors.</text>
</comment>
<keyword evidence="6 8" id="KW-0333">Golgi apparatus</keyword>
<dbReference type="InterPro" id="IPR042524">
    <property type="entry name" value="Presenilin_C"/>
</dbReference>